<dbReference type="InterPro" id="IPR028082">
    <property type="entry name" value="Peripla_BP_I"/>
</dbReference>
<dbReference type="Gene3D" id="3.40.50.2300">
    <property type="match status" value="2"/>
</dbReference>
<reference evidence="6" key="1">
    <citation type="submission" date="2018-05" db="EMBL/GenBank/DDBJ databases">
        <authorList>
            <person name="Nie L."/>
        </authorList>
    </citation>
    <scope>NUCLEOTIDE SEQUENCE [LARGE SCALE GENOMIC DNA]</scope>
    <source>
        <strain evidence="6">NL</strain>
    </source>
</reference>
<proteinExistence type="predicted"/>
<dbReference type="PANTHER" id="PTHR30146:SF109">
    <property type="entry name" value="HTH-TYPE TRANSCRIPTIONAL REGULATOR GALS"/>
    <property type="match status" value="1"/>
</dbReference>
<keyword evidence="6" id="KW-1185">Reference proteome</keyword>
<dbReference type="Proteomes" id="UP000248553">
    <property type="component" value="Unassembled WGS sequence"/>
</dbReference>
<evidence type="ECO:0000313" key="5">
    <source>
        <dbReference type="EMBL" id="RAK68253.1"/>
    </source>
</evidence>
<name>A0A328BMB3_9BACT</name>
<gene>
    <name evidence="5" type="ORF">DLM85_09495</name>
</gene>
<dbReference type="InterPro" id="IPR010982">
    <property type="entry name" value="Lambda_DNA-bd_dom_sf"/>
</dbReference>
<evidence type="ECO:0000256" key="1">
    <source>
        <dbReference type="ARBA" id="ARBA00023015"/>
    </source>
</evidence>
<dbReference type="EMBL" id="QHKM01000002">
    <property type="protein sequence ID" value="RAK68253.1"/>
    <property type="molecule type" value="Genomic_DNA"/>
</dbReference>
<sequence>MAGRSGLFFVSPLPAVAGRSGKGAGQAGLGPAPLNPQRTVGVCGYGPYLAGRAAPTGRFTRSCPFIVSTPVSTHRASISDLAAQLNLSVSTISRALSDHSSISDATKRRVWELARQLNYQPNQLAAALRKGRSNTLGVIVPHIDGHFFALVLKGIENVANQAGFNVMICQSNENAAHEKKNLDTLLNAQVEGILVSLSLTTKDVRHFEDVRRRDLPLVFFDRIPESPQVSAVVLDDYQGAYQAVEHLIGQGCRRIAHIGGPQHLNICRNRYRAYRDALQAHGLPYDEHLVYFCDLTLPDGLQAAEVLLGRNAPFDAVFAANDLAVAGAMQVLRAAGRRIPQDVALAGFSNELFTLLTEPHLTTVDQRCEEMGRTAVRLLLDMVADQTRQLPPRQIVLQPELLVRASSQRLGE</sequence>
<dbReference type="PANTHER" id="PTHR30146">
    <property type="entry name" value="LACI-RELATED TRANSCRIPTIONAL REPRESSOR"/>
    <property type="match status" value="1"/>
</dbReference>
<dbReference type="Pfam" id="PF00356">
    <property type="entry name" value="LacI"/>
    <property type="match status" value="1"/>
</dbReference>
<keyword evidence="3" id="KW-0804">Transcription</keyword>
<comment type="caution">
    <text evidence="5">The sequence shown here is derived from an EMBL/GenBank/DDBJ whole genome shotgun (WGS) entry which is preliminary data.</text>
</comment>
<dbReference type="InterPro" id="IPR000843">
    <property type="entry name" value="HTH_LacI"/>
</dbReference>
<evidence type="ECO:0000313" key="6">
    <source>
        <dbReference type="Proteomes" id="UP000248553"/>
    </source>
</evidence>
<dbReference type="AlphaFoldDB" id="A0A328BMB3"/>
<keyword evidence="2" id="KW-0238">DNA-binding</keyword>
<dbReference type="Pfam" id="PF13377">
    <property type="entry name" value="Peripla_BP_3"/>
    <property type="match status" value="1"/>
</dbReference>
<dbReference type="CDD" id="cd06267">
    <property type="entry name" value="PBP1_LacI_sugar_binding-like"/>
    <property type="match status" value="1"/>
</dbReference>
<keyword evidence="1" id="KW-0805">Transcription regulation</keyword>
<accession>A0A328BMB3</accession>
<evidence type="ECO:0000256" key="2">
    <source>
        <dbReference type="ARBA" id="ARBA00023125"/>
    </source>
</evidence>
<dbReference type="SUPFAM" id="SSF53822">
    <property type="entry name" value="Periplasmic binding protein-like I"/>
    <property type="match status" value="1"/>
</dbReference>
<organism evidence="5 6">
    <name type="scientific">Hymenobacter edaphi</name>
    <dbReference type="NCBI Taxonomy" id="2211146"/>
    <lineage>
        <taxon>Bacteria</taxon>
        <taxon>Pseudomonadati</taxon>
        <taxon>Bacteroidota</taxon>
        <taxon>Cytophagia</taxon>
        <taxon>Cytophagales</taxon>
        <taxon>Hymenobacteraceae</taxon>
        <taxon>Hymenobacter</taxon>
    </lineage>
</organism>
<dbReference type="SUPFAM" id="SSF47413">
    <property type="entry name" value="lambda repressor-like DNA-binding domains"/>
    <property type="match status" value="1"/>
</dbReference>
<dbReference type="GO" id="GO:0003700">
    <property type="term" value="F:DNA-binding transcription factor activity"/>
    <property type="evidence" value="ECO:0007669"/>
    <property type="project" value="TreeGrafter"/>
</dbReference>
<dbReference type="SMART" id="SM00354">
    <property type="entry name" value="HTH_LACI"/>
    <property type="match status" value="1"/>
</dbReference>
<feature type="domain" description="HTH lacI-type" evidence="4">
    <location>
        <begin position="76"/>
        <end position="130"/>
    </location>
</feature>
<dbReference type="PROSITE" id="PS50932">
    <property type="entry name" value="HTH_LACI_2"/>
    <property type="match status" value="1"/>
</dbReference>
<dbReference type="CDD" id="cd01392">
    <property type="entry name" value="HTH_LacI"/>
    <property type="match status" value="1"/>
</dbReference>
<dbReference type="Gene3D" id="1.10.260.40">
    <property type="entry name" value="lambda repressor-like DNA-binding domains"/>
    <property type="match status" value="1"/>
</dbReference>
<dbReference type="InterPro" id="IPR046335">
    <property type="entry name" value="LacI/GalR-like_sensor"/>
</dbReference>
<evidence type="ECO:0000256" key="3">
    <source>
        <dbReference type="ARBA" id="ARBA00023163"/>
    </source>
</evidence>
<dbReference type="GO" id="GO:0000976">
    <property type="term" value="F:transcription cis-regulatory region binding"/>
    <property type="evidence" value="ECO:0007669"/>
    <property type="project" value="TreeGrafter"/>
</dbReference>
<evidence type="ECO:0000259" key="4">
    <source>
        <dbReference type="PROSITE" id="PS50932"/>
    </source>
</evidence>
<protein>
    <submittedName>
        <fullName evidence="5">LacI family transcriptional regulator</fullName>
    </submittedName>
</protein>